<dbReference type="InterPro" id="IPR011332">
    <property type="entry name" value="Ribosomal_zn-bd"/>
</dbReference>
<evidence type="ECO:0000256" key="6">
    <source>
        <dbReference type="ARBA" id="ARBA00023274"/>
    </source>
</evidence>
<comment type="similarity">
    <text evidence="2">In the C-terminal section; belongs to the eukaryotic ribosomal protein eS31 family.</text>
</comment>
<dbReference type="Proteomes" id="UP000014254">
    <property type="component" value="Unassembled WGS sequence"/>
</dbReference>
<dbReference type="InterPro" id="IPR029071">
    <property type="entry name" value="Ubiquitin-like_domsf"/>
</dbReference>
<dbReference type="SMART" id="SM01402">
    <property type="entry name" value="Ribosomal_S27"/>
    <property type="match status" value="1"/>
</dbReference>
<dbReference type="SUPFAM" id="SSF54236">
    <property type="entry name" value="Ubiquitin-like"/>
    <property type="match status" value="1"/>
</dbReference>
<keyword evidence="4" id="KW-0862">Zinc</keyword>
<evidence type="ECO:0000313" key="9">
    <source>
        <dbReference type="Proteomes" id="UP000014254"/>
    </source>
</evidence>
<dbReference type="OrthoDB" id="3691720at2759"/>
<dbReference type="Gene3D" id="3.10.20.90">
    <property type="entry name" value="Phosphatidylinositol 3-kinase Catalytic Subunit, Chain A, domain 1"/>
    <property type="match status" value="1"/>
</dbReference>
<evidence type="ECO:0000256" key="2">
    <source>
        <dbReference type="ARBA" id="ARBA00009891"/>
    </source>
</evidence>
<evidence type="ECO:0000256" key="3">
    <source>
        <dbReference type="ARBA" id="ARBA00022499"/>
    </source>
</evidence>
<dbReference type="InterPro" id="IPR019956">
    <property type="entry name" value="Ubiquitin_dom"/>
</dbReference>
<dbReference type="eggNOG" id="KOG0987">
    <property type="taxonomic scope" value="Eukaryota"/>
</dbReference>
<dbReference type="InParanoid" id="S2JWC2"/>
<keyword evidence="3" id="KW-1017">Isopeptide bond</keyword>
<evidence type="ECO:0000256" key="1">
    <source>
        <dbReference type="ARBA" id="ARBA00008373"/>
    </source>
</evidence>
<dbReference type="InterPro" id="IPR000626">
    <property type="entry name" value="Ubiquitin-like_dom"/>
</dbReference>
<evidence type="ECO:0000259" key="7">
    <source>
        <dbReference type="PROSITE" id="PS50053"/>
    </source>
</evidence>
<dbReference type="SMART" id="SM00213">
    <property type="entry name" value="UBQ"/>
    <property type="match status" value="1"/>
</dbReference>
<sequence>MQLFVKSLAGNTLALEVTSSTSVENVKSMIAAREGIDADFQCLSFAGKSLQDSEALALYGVQDNSTLHLNAELLGGGKKRKKKTYTTPKKIKHKRTKVKLAILKMYKVDESGKITRLRRECPNATCGAGVFMAKHKDRQYCGKCHLTYVFQKLTLLATEGVSHVDFTRIPFPARLAFAMTINKAHGQTLDSVGLYLPCHVFGLGQLYVALLRVRSHGAIKIMIPDDISIVENHAGSHTHNVVFKEVFNNPS</sequence>
<dbReference type="GO" id="GO:0006412">
    <property type="term" value="P:translation"/>
    <property type="evidence" value="ECO:0007669"/>
    <property type="project" value="InterPro"/>
</dbReference>
<evidence type="ECO:0000313" key="8">
    <source>
        <dbReference type="EMBL" id="EPB87098.1"/>
    </source>
</evidence>
<dbReference type="GO" id="GO:1990904">
    <property type="term" value="C:ribonucleoprotein complex"/>
    <property type="evidence" value="ECO:0007669"/>
    <property type="project" value="UniProtKB-KW"/>
</dbReference>
<dbReference type="GO" id="GO:0003735">
    <property type="term" value="F:structural constituent of ribosome"/>
    <property type="evidence" value="ECO:0007669"/>
    <property type="project" value="InterPro"/>
</dbReference>
<dbReference type="eggNOG" id="KOG0004">
    <property type="taxonomic scope" value="Eukaryota"/>
</dbReference>
<dbReference type="Pfam" id="PF00240">
    <property type="entry name" value="ubiquitin"/>
    <property type="match status" value="1"/>
</dbReference>
<dbReference type="GO" id="GO:0005840">
    <property type="term" value="C:ribosome"/>
    <property type="evidence" value="ECO:0007669"/>
    <property type="project" value="UniProtKB-KW"/>
</dbReference>
<dbReference type="FunCoup" id="S2JWC2">
    <property type="interactions" value="794"/>
</dbReference>
<dbReference type="SUPFAM" id="SSF52540">
    <property type="entry name" value="P-loop containing nucleoside triphosphate hydrolases"/>
    <property type="match status" value="1"/>
</dbReference>
<dbReference type="InterPro" id="IPR002906">
    <property type="entry name" value="Ribosomal_eS31"/>
</dbReference>
<dbReference type="PRINTS" id="PR00348">
    <property type="entry name" value="UBIQUITIN"/>
</dbReference>
<dbReference type="InterPro" id="IPR050158">
    <property type="entry name" value="Ubiquitin_ubiquitin-like"/>
</dbReference>
<keyword evidence="5 8" id="KW-0689">Ribosomal protein</keyword>
<dbReference type="SUPFAM" id="SSF57829">
    <property type="entry name" value="Zn-binding ribosomal proteins"/>
    <property type="match status" value="1"/>
</dbReference>
<dbReference type="STRING" id="1220926.S2JWC2"/>
<name>S2JWC2_MUCC1</name>
<dbReference type="VEuPathDB" id="FungiDB:HMPREF1544_06122"/>
<dbReference type="InterPro" id="IPR027417">
    <property type="entry name" value="P-loop_NTPase"/>
</dbReference>
<keyword evidence="6" id="KW-0687">Ribonucleoprotein</keyword>
<dbReference type="PROSITE" id="PS50053">
    <property type="entry name" value="UBIQUITIN_2"/>
    <property type="match status" value="1"/>
</dbReference>
<dbReference type="Gene3D" id="6.20.50.150">
    <property type="match status" value="1"/>
</dbReference>
<dbReference type="InterPro" id="IPR038582">
    <property type="entry name" value="Ribosomal_eS31_euk-type_sf"/>
</dbReference>
<comment type="similarity">
    <text evidence="1">In the N-terminal section; belongs to the ubiquitin family.</text>
</comment>
<gene>
    <name evidence="8" type="ORF">HMPREF1544_06122</name>
</gene>
<dbReference type="PANTHER" id="PTHR10666">
    <property type="entry name" value="UBIQUITIN"/>
    <property type="match status" value="1"/>
</dbReference>
<feature type="domain" description="Ubiquitin-like" evidence="7">
    <location>
        <begin position="1"/>
        <end position="76"/>
    </location>
</feature>
<dbReference type="AlphaFoldDB" id="S2JWC2"/>
<organism evidence="8 9">
    <name type="scientific">Mucor circinelloides f. circinelloides (strain 1006PhL)</name>
    <name type="common">Mucormycosis agent</name>
    <name type="synonym">Calyptromyces circinelloides</name>
    <dbReference type="NCBI Taxonomy" id="1220926"/>
    <lineage>
        <taxon>Eukaryota</taxon>
        <taxon>Fungi</taxon>
        <taxon>Fungi incertae sedis</taxon>
        <taxon>Mucoromycota</taxon>
        <taxon>Mucoromycotina</taxon>
        <taxon>Mucoromycetes</taxon>
        <taxon>Mucorales</taxon>
        <taxon>Mucorineae</taxon>
        <taxon>Mucoraceae</taxon>
        <taxon>Mucor</taxon>
    </lineage>
</organism>
<keyword evidence="9" id="KW-1185">Reference proteome</keyword>
<evidence type="ECO:0000256" key="5">
    <source>
        <dbReference type="ARBA" id="ARBA00022980"/>
    </source>
</evidence>
<protein>
    <submittedName>
        <fullName evidence="8">30S ribosomal protein S27Ae</fullName>
    </submittedName>
</protein>
<reference evidence="9" key="1">
    <citation type="submission" date="2013-05" db="EMBL/GenBank/DDBJ databases">
        <title>The Genome sequence of Mucor circinelloides f. circinelloides 1006PhL.</title>
        <authorList>
            <consortium name="The Broad Institute Genomics Platform"/>
            <person name="Cuomo C."/>
            <person name="Earl A."/>
            <person name="Findley K."/>
            <person name="Lee S.C."/>
            <person name="Walker B."/>
            <person name="Young S."/>
            <person name="Zeng Q."/>
            <person name="Gargeya S."/>
            <person name="Fitzgerald M."/>
            <person name="Haas B."/>
            <person name="Abouelleil A."/>
            <person name="Allen A.W."/>
            <person name="Alvarado L."/>
            <person name="Arachchi H.M."/>
            <person name="Berlin A.M."/>
            <person name="Chapman S.B."/>
            <person name="Gainer-Dewar J."/>
            <person name="Goldberg J."/>
            <person name="Griggs A."/>
            <person name="Gujja S."/>
            <person name="Hansen M."/>
            <person name="Howarth C."/>
            <person name="Imamovic A."/>
            <person name="Ireland A."/>
            <person name="Larimer J."/>
            <person name="McCowan C."/>
            <person name="Murphy C."/>
            <person name="Pearson M."/>
            <person name="Poon T.W."/>
            <person name="Priest M."/>
            <person name="Roberts A."/>
            <person name="Saif S."/>
            <person name="Shea T."/>
            <person name="Sisk P."/>
            <person name="Sykes S."/>
            <person name="Wortman J."/>
            <person name="Nusbaum C."/>
            <person name="Birren B."/>
        </authorList>
    </citation>
    <scope>NUCLEOTIDE SEQUENCE [LARGE SCALE GENOMIC DNA]</scope>
    <source>
        <strain evidence="9">1006PhL</strain>
    </source>
</reference>
<dbReference type="Pfam" id="PF01599">
    <property type="entry name" value="Ribosomal_S27"/>
    <property type="match status" value="1"/>
</dbReference>
<accession>S2JWC2</accession>
<proteinExistence type="inferred from homology"/>
<dbReference type="EMBL" id="KE123975">
    <property type="protein sequence ID" value="EPB87098.1"/>
    <property type="molecule type" value="Genomic_DNA"/>
</dbReference>
<evidence type="ECO:0000256" key="4">
    <source>
        <dbReference type="ARBA" id="ARBA00022833"/>
    </source>
</evidence>